<evidence type="ECO:0000259" key="5">
    <source>
        <dbReference type="Pfam" id="PF08245"/>
    </source>
</evidence>
<keyword evidence="1 6" id="KW-0436">Ligase</keyword>
<comment type="caution">
    <text evidence="6">The sequence shown here is derived from an EMBL/GenBank/DDBJ whole genome shotgun (WGS) entry which is preliminary data.</text>
</comment>
<organism evidence="6 7">
    <name type="scientific">Thalictrum thalictroides</name>
    <name type="common">Rue-anemone</name>
    <name type="synonym">Anemone thalictroides</name>
    <dbReference type="NCBI Taxonomy" id="46969"/>
    <lineage>
        <taxon>Eukaryota</taxon>
        <taxon>Viridiplantae</taxon>
        <taxon>Streptophyta</taxon>
        <taxon>Embryophyta</taxon>
        <taxon>Tracheophyta</taxon>
        <taxon>Spermatophyta</taxon>
        <taxon>Magnoliopsida</taxon>
        <taxon>Ranunculales</taxon>
        <taxon>Ranunculaceae</taxon>
        <taxon>Thalictroideae</taxon>
        <taxon>Thalictrum</taxon>
    </lineage>
</organism>
<reference evidence="6 7" key="1">
    <citation type="submission" date="2020-06" db="EMBL/GenBank/DDBJ databases">
        <title>Transcriptomic and genomic resources for Thalictrum thalictroides and T. hernandezii: Facilitating candidate gene discovery in an emerging model plant lineage.</title>
        <authorList>
            <person name="Arias T."/>
            <person name="Riano-Pachon D.M."/>
            <person name="Di Stilio V.S."/>
        </authorList>
    </citation>
    <scope>NUCLEOTIDE SEQUENCE [LARGE SCALE GENOMIC DNA]</scope>
    <source>
        <strain evidence="7">cv. WT478/WT964</strain>
        <tissue evidence="6">Leaves</tissue>
    </source>
</reference>
<dbReference type="InterPro" id="IPR013221">
    <property type="entry name" value="Mur_ligase_cen"/>
</dbReference>
<dbReference type="Pfam" id="PF02875">
    <property type="entry name" value="Mur_ligase_C"/>
    <property type="match status" value="1"/>
</dbReference>
<evidence type="ECO:0000259" key="4">
    <source>
        <dbReference type="Pfam" id="PF02875"/>
    </source>
</evidence>
<dbReference type="PANTHER" id="PTHR43024:SF1">
    <property type="entry name" value="UDP-N-ACETYLMURAMOYL-TRIPEPTIDE--D-ALANYL-D-ALANINE LIGASE"/>
    <property type="match status" value="1"/>
</dbReference>
<dbReference type="Gene3D" id="3.90.190.20">
    <property type="entry name" value="Mur ligase, C-terminal domain"/>
    <property type="match status" value="1"/>
</dbReference>
<evidence type="ECO:0000256" key="2">
    <source>
        <dbReference type="ARBA" id="ARBA00022741"/>
    </source>
</evidence>
<name>A0A7J6V5Z4_THATH</name>
<keyword evidence="7" id="KW-1185">Reference proteome</keyword>
<evidence type="ECO:0000256" key="3">
    <source>
        <dbReference type="ARBA" id="ARBA00022840"/>
    </source>
</evidence>
<dbReference type="InterPro" id="IPR004101">
    <property type="entry name" value="Mur_ligase_C"/>
</dbReference>
<dbReference type="OrthoDB" id="2020781at2759"/>
<dbReference type="InterPro" id="IPR036565">
    <property type="entry name" value="Mur-like_cat_sf"/>
</dbReference>
<dbReference type="Pfam" id="PF08245">
    <property type="entry name" value="Mur_ligase_M"/>
    <property type="match status" value="1"/>
</dbReference>
<dbReference type="AlphaFoldDB" id="A0A7J6V5Z4"/>
<dbReference type="SUPFAM" id="SSF53244">
    <property type="entry name" value="MurD-like peptide ligases, peptide-binding domain"/>
    <property type="match status" value="1"/>
</dbReference>
<sequence>MIVLALQNLGLVHQTNGNQNNQIGVAFTLIGIPGNAQVAIVEMEMRRKGEILKLASMCKPSVGVILNVEPVHLVNFGCLEEIASAKGEILREMKPGDVCVMNADDPLVMSLPVTLGVKKVLFGRRMECDVHLVVAESTYGGYGVRVVLERNTEMVEFVIQSPGLHLALNACAAAAVSAVLGVSLRQFVKSLARFTPVSMRSELDIAKNGVRIINDVYNANPKSTKAAISLLESIECRGKRVAILGDMLELGTSEVEAHETVLSLCWEEVYFSSRETEAKWNEKGYLLAGV</sequence>
<gene>
    <name evidence="6" type="ORF">FRX31_030812</name>
</gene>
<dbReference type="GO" id="GO:0005524">
    <property type="term" value="F:ATP binding"/>
    <property type="evidence" value="ECO:0007669"/>
    <property type="project" value="UniProtKB-KW"/>
</dbReference>
<feature type="domain" description="Mur ligase C-terminal" evidence="4">
    <location>
        <begin position="206"/>
        <end position="273"/>
    </location>
</feature>
<evidence type="ECO:0000313" key="7">
    <source>
        <dbReference type="Proteomes" id="UP000554482"/>
    </source>
</evidence>
<dbReference type="EMBL" id="JABWDY010038578">
    <property type="protein sequence ID" value="KAF5179600.1"/>
    <property type="molecule type" value="Genomic_DNA"/>
</dbReference>
<dbReference type="InterPro" id="IPR036615">
    <property type="entry name" value="Mur_ligase_C_dom_sf"/>
</dbReference>
<dbReference type="GO" id="GO:0016881">
    <property type="term" value="F:acid-amino acid ligase activity"/>
    <property type="evidence" value="ECO:0007669"/>
    <property type="project" value="InterPro"/>
</dbReference>
<dbReference type="PANTHER" id="PTHR43024">
    <property type="entry name" value="UDP-N-ACETYLMURAMOYL-TRIPEPTIDE--D-ALANYL-D-ALANINE LIGASE"/>
    <property type="match status" value="1"/>
</dbReference>
<proteinExistence type="predicted"/>
<evidence type="ECO:0000256" key="1">
    <source>
        <dbReference type="ARBA" id="ARBA00022598"/>
    </source>
</evidence>
<dbReference type="Gene3D" id="3.40.1190.10">
    <property type="entry name" value="Mur-like, catalytic domain"/>
    <property type="match status" value="1"/>
</dbReference>
<accession>A0A7J6V5Z4</accession>
<feature type="domain" description="Mur ligase central" evidence="5">
    <location>
        <begin position="4"/>
        <end position="176"/>
    </location>
</feature>
<keyword evidence="3" id="KW-0067">ATP-binding</keyword>
<dbReference type="SUPFAM" id="SSF53623">
    <property type="entry name" value="MurD-like peptide ligases, catalytic domain"/>
    <property type="match status" value="1"/>
</dbReference>
<keyword evidence="2" id="KW-0547">Nucleotide-binding</keyword>
<dbReference type="Proteomes" id="UP000554482">
    <property type="component" value="Unassembled WGS sequence"/>
</dbReference>
<protein>
    <submittedName>
        <fullName evidence="6">Udp-n-acetylmuramoyl-tripeptide--d-alanyl-d-alanine ligase</fullName>
    </submittedName>
</protein>
<evidence type="ECO:0000313" key="6">
    <source>
        <dbReference type="EMBL" id="KAF5179600.1"/>
    </source>
</evidence>
<dbReference type="InterPro" id="IPR051046">
    <property type="entry name" value="MurCDEF_CellWall_CoF430Synth"/>
</dbReference>